<dbReference type="Proteomes" id="UP000886998">
    <property type="component" value="Unassembled WGS sequence"/>
</dbReference>
<reference evidence="1" key="1">
    <citation type="submission" date="2020-08" db="EMBL/GenBank/DDBJ databases">
        <title>Multicomponent nature underlies the extraordinary mechanical properties of spider dragline silk.</title>
        <authorList>
            <person name="Kono N."/>
            <person name="Nakamura H."/>
            <person name="Mori M."/>
            <person name="Yoshida Y."/>
            <person name="Ohtoshi R."/>
            <person name="Malay A.D."/>
            <person name="Moran D.A.P."/>
            <person name="Tomita M."/>
            <person name="Numata K."/>
            <person name="Arakawa K."/>
        </authorList>
    </citation>
    <scope>NUCLEOTIDE SEQUENCE</scope>
</reference>
<organism evidence="1 2">
    <name type="scientific">Trichonephila inaurata madagascariensis</name>
    <dbReference type="NCBI Taxonomy" id="2747483"/>
    <lineage>
        <taxon>Eukaryota</taxon>
        <taxon>Metazoa</taxon>
        <taxon>Ecdysozoa</taxon>
        <taxon>Arthropoda</taxon>
        <taxon>Chelicerata</taxon>
        <taxon>Arachnida</taxon>
        <taxon>Araneae</taxon>
        <taxon>Araneomorphae</taxon>
        <taxon>Entelegynae</taxon>
        <taxon>Araneoidea</taxon>
        <taxon>Nephilidae</taxon>
        <taxon>Trichonephila</taxon>
        <taxon>Trichonephila inaurata</taxon>
    </lineage>
</organism>
<gene>
    <name evidence="1" type="ORF">TNIN_388571</name>
</gene>
<name>A0A8X6MA12_9ARAC</name>
<keyword evidence="2" id="KW-1185">Reference proteome</keyword>
<dbReference type="EMBL" id="BMAV01024643">
    <property type="protein sequence ID" value="GFS34871.1"/>
    <property type="molecule type" value="Genomic_DNA"/>
</dbReference>
<protein>
    <submittedName>
        <fullName evidence="1">Uncharacterized protein</fullName>
    </submittedName>
</protein>
<accession>A0A8X6MA12</accession>
<sequence>MRLSWGRLDPRGQVDPVEHLKVVRLLASMRGFRKTTCDSLKAVAVSVTCMTEGSLFVSKSKRPFSDDSIHLCRKKQRGWNDYDL</sequence>
<evidence type="ECO:0000313" key="2">
    <source>
        <dbReference type="Proteomes" id="UP000886998"/>
    </source>
</evidence>
<evidence type="ECO:0000313" key="1">
    <source>
        <dbReference type="EMBL" id="GFS34871.1"/>
    </source>
</evidence>
<comment type="caution">
    <text evidence="1">The sequence shown here is derived from an EMBL/GenBank/DDBJ whole genome shotgun (WGS) entry which is preliminary data.</text>
</comment>
<proteinExistence type="predicted"/>
<dbReference type="AlphaFoldDB" id="A0A8X6MA12"/>